<protein>
    <recommendedName>
        <fullName evidence="6">WAT1-related protein</fullName>
    </recommendedName>
</protein>
<evidence type="ECO:0000256" key="1">
    <source>
        <dbReference type="ARBA" id="ARBA00004141"/>
    </source>
</evidence>
<dbReference type="AlphaFoldDB" id="A0A5J9URE8"/>
<feature type="domain" description="EamA" evidence="7">
    <location>
        <begin position="5"/>
        <end position="145"/>
    </location>
</feature>
<sequence>MKTPYVVVIIIELMYTGMYVISKAALDQGMNPFVFTFYRQAAAALVLLPIALVFQRKNASSLSPRILLKMFFCALIGFTGSLGMCNLGITFTSATVATAATNSVPVFTFCFALLFRLEVMKLRSRSGIAKLAGIGLCLAGVLIIAFYLGPGLRPVNHHHAVAHASSPSHSPSRSTWIKGTFLMVLFSMTWSAWMLMQARLVDEYPNKMLVTVIECVFSVLQLFIIAVIAERDFSKWKLELNVTLLAIVYNGFVVTGISYYLQAWCMEMKGPVFLAMWTPLSFSLSTFCSWFFLGEIVHVGSIVGGALLVGGLYSVLWGKSKEPTIVSHSDTKTSHDSIQDEKGCHHKAQEEQEITWASEVEQV</sequence>
<dbReference type="OrthoDB" id="1718296at2759"/>
<dbReference type="EMBL" id="RWGY01000013">
    <property type="protein sequence ID" value="TVU25954.1"/>
    <property type="molecule type" value="Genomic_DNA"/>
</dbReference>
<feature type="transmembrane region" description="Helical" evidence="6">
    <location>
        <begin position="5"/>
        <end position="25"/>
    </location>
</feature>
<feature type="transmembrane region" description="Helical" evidence="6">
    <location>
        <begin position="95"/>
        <end position="115"/>
    </location>
</feature>
<keyword evidence="5 6" id="KW-0472">Membrane</keyword>
<dbReference type="Gramene" id="TVU25954">
    <property type="protein sequence ID" value="TVU25954"/>
    <property type="gene ID" value="EJB05_28477"/>
</dbReference>
<reference evidence="8 9" key="1">
    <citation type="journal article" date="2019" name="Sci. Rep.">
        <title>A high-quality genome of Eragrostis curvula grass provides insights into Poaceae evolution and supports new strategies to enhance forage quality.</title>
        <authorList>
            <person name="Carballo J."/>
            <person name="Santos B.A.C.M."/>
            <person name="Zappacosta D."/>
            <person name="Garbus I."/>
            <person name="Selva J.P."/>
            <person name="Gallo C.A."/>
            <person name="Diaz A."/>
            <person name="Albertini E."/>
            <person name="Caccamo M."/>
            <person name="Echenique V."/>
        </authorList>
    </citation>
    <scope>NUCLEOTIDE SEQUENCE [LARGE SCALE GENOMIC DNA]</scope>
    <source>
        <strain evidence="9">cv. Victoria</strain>
        <tissue evidence="8">Leaf</tissue>
    </source>
</reference>
<proteinExistence type="inferred from homology"/>
<dbReference type="Pfam" id="PF00892">
    <property type="entry name" value="EamA"/>
    <property type="match status" value="2"/>
</dbReference>
<evidence type="ECO:0000256" key="3">
    <source>
        <dbReference type="ARBA" id="ARBA00022692"/>
    </source>
</evidence>
<dbReference type="InterPro" id="IPR000620">
    <property type="entry name" value="EamA_dom"/>
</dbReference>
<name>A0A5J9URE8_9POAL</name>
<feature type="transmembrane region" description="Helical" evidence="6">
    <location>
        <begin position="208"/>
        <end position="228"/>
    </location>
</feature>
<comment type="caution">
    <text evidence="8">The sequence shown here is derived from an EMBL/GenBank/DDBJ whole genome shotgun (WGS) entry which is preliminary data.</text>
</comment>
<dbReference type="GO" id="GO:0016020">
    <property type="term" value="C:membrane"/>
    <property type="evidence" value="ECO:0007669"/>
    <property type="project" value="UniProtKB-SubCell"/>
</dbReference>
<feature type="transmembrane region" description="Helical" evidence="6">
    <location>
        <begin position="299"/>
        <end position="318"/>
    </location>
</feature>
<evidence type="ECO:0000259" key="7">
    <source>
        <dbReference type="Pfam" id="PF00892"/>
    </source>
</evidence>
<evidence type="ECO:0000256" key="5">
    <source>
        <dbReference type="ARBA" id="ARBA00023136"/>
    </source>
</evidence>
<accession>A0A5J9URE8</accession>
<evidence type="ECO:0000256" key="2">
    <source>
        <dbReference type="ARBA" id="ARBA00007635"/>
    </source>
</evidence>
<dbReference type="PANTHER" id="PTHR31218">
    <property type="entry name" value="WAT1-RELATED PROTEIN"/>
    <property type="match status" value="1"/>
</dbReference>
<evidence type="ECO:0000313" key="9">
    <source>
        <dbReference type="Proteomes" id="UP000324897"/>
    </source>
</evidence>
<dbReference type="Proteomes" id="UP000324897">
    <property type="component" value="Chromosome 2"/>
</dbReference>
<dbReference type="InterPro" id="IPR037185">
    <property type="entry name" value="EmrE-like"/>
</dbReference>
<dbReference type="SUPFAM" id="SSF103481">
    <property type="entry name" value="Multidrug resistance efflux transporter EmrE"/>
    <property type="match status" value="2"/>
</dbReference>
<dbReference type="GO" id="GO:0022857">
    <property type="term" value="F:transmembrane transporter activity"/>
    <property type="evidence" value="ECO:0007669"/>
    <property type="project" value="InterPro"/>
</dbReference>
<dbReference type="InterPro" id="IPR030184">
    <property type="entry name" value="WAT1-related"/>
</dbReference>
<keyword evidence="9" id="KW-1185">Reference proteome</keyword>
<organism evidence="8 9">
    <name type="scientific">Eragrostis curvula</name>
    <name type="common">weeping love grass</name>
    <dbReference type="NCBI Taxonomy" id="38414"/>
    <lineage>
        <taxon>Eukaryota</taxon>
        <taxon>Viridiplantae</taxon>
        <taxon>Streptophyta</taxon>
        <taxon>Embryophyta</taxon>
        <taxon>Tracheophyta</taxon>
        <taxon>Spermatophyta</taxon>
        <taxon>Magnoliopsida</taxon>
        <taxon>Liliopsida</taxon>
        <taxon>Poales</taxon>
        <taxon>Poaceae</taxon>
        <taxon>PACMAD clade</taxon>
        <taxon>Chloridoideae</taxon>
        <taxon>Eragrostideae</taxon>
        <taxon>Eragrostidinae</taxon>
        <taxon>Eragrostis</taxon>
    </lineage>
</organism>
<feature type="transmembrane region" description="Helical" evidence="6">
    <location>
        <begin position="176"/>
        <end position="196"/>
    </location>
</feature>
<feature type="transmembrane region" description="Helical" evidence="6">
    <location>
        <begin position="273"/>
        <end position="293"/>
    </location>
</feature>
<feature type="transmembrane region" description="Helical" evidence="6">
    <location>
        <begin position="240"/>
        <end position="261"/>
    </location>
</feature>
<feature type="domain" description="EamA" evidence="7">
    <location>
        <begin position="178"/>
        <end position="316"/>
    </location>
</feature>
<feature type="transmembrane region" description="Helical" evidence="6">
    <location>
        <begin position="37"/>
        <end position="54"/>
    </location>
</feature>
<comment type="subcellular location">
    <subcellularLocation>
        <location evidence="1 6">Membrane</location>
        <topology evidence="1 6">Multi-pass membrane protein</topology>
    </subcellularLocation>
</comment>
<evidence type="ECO:0000313" key="8">
    <source>
        <dbReference type="EMBL" id="TVU25954.1"/>
    </source>
</evidence>
<evidence type="ECO:0000256" key="6">
    <source>
        <dbReference type="RuleBase" id="RU363077"/>
    </source>
</evidence>
<gene>
    <name evidence="8" type="ORF">EJB05_28477</name>
</gene>
<comment type="similarity">
    <text evidence="2 6">Belongs to the drug/metabolite transporter (DMT) superfamily. Plant drug/metabolite exporter (P-DME) (TC 2.A.7.4) family.</text>
</comment>
<keyword evidence="3 6" id="KW-0812">Transmembrane</keyword>
<keyword evidence="4 6" id="KW-1133">Transmembrane helix</keyword>
<feature type="transmembrane region" description="Helical" evidence="6">
    <location>
        <begin position="66"/>
        <end position="89"/>
    </location>
</feature>
<feature type="transmembrane region" description="Helical" evidence="6">
    <location>
        <begin position="127"/>
        <end position="148"/>
    </location>
</feature>
<evidence type="ECO:0000256" key="4">
    <source>
        <dbReference type="ARBA" id="ARBA00022989"/>
    </source>
</evidence>